<feature type="domain" description="5'-Nucleotidase C-terminal" evidence="3">
    <location>
        <begin position="261"/>
        <end position="411"/>
    </location>
</feature>
<keyword evidence="1" id="KW-0732">Signal</keyword>
<accession>A0ABD6A458</accession>
<reference evidence="4 5" key="1">
    <citation type="journal article" date="2019" name="Int. J. Syst. Evol. Microbiol.">
        <title>The Global Catalogue of Microorganisms (GCM) 10K type strain sequencing project: providing services to taxonomists for standard genome sequencing and annotation.</title>
        <authorList>
            <consortium name="The Broad Institute Genomics Platform"/>
            <consortium name="The Broad Institute Genome Sequencing Center for Infectious Disease"/>
            <person name="Wu L."/>
            <person name="Ma J."/>
        </authorList>
    </citation>
    <scope>NUCLEOTIDE SEQUENCE [LARGE SCALE GENOMIC DNA]</scope>
    <source>
        <strain evidence="4 5">PSR21</strain>
    </source>
</reference>
<dbReference type="Gene3D" id="3.90.780.10">
    <property type="entry name" value="5'-Nucleotidase, C-terminal domain"/>
    <property type="match status" value="1"/>
</dbReference>
<feature type="domain" description="Calcineurin-like phosphoesterase" evidence="2">
    <location>
        <begin position="4"/>
        <end position="201"/>
    </location>
</feature>
<dbReference type="EMBL" id="JBHTBF010000001">
    <property type="protein sequence ID" value="MFC7315394.1"/>
    <property type="molecule type" value="Genomic_DNA"/>
</dbReference>
<dbReference type="PRINTS" id="PR01607">
    <property type="entry name" value="APYRASEFAMLY"/>
</dbReference>
<name>A0ABD6A458_9EURY</name>
<dbReference type="CDD" id="cd00845">
    <property type="entry name" value="MPP_UshA_N_like"/>
    <property type="match status" value="1"/>
</dbReference>
<dbReference type="Gene3D" id="3.60.21.10">
    <property type="match status" value="1"/>
</dbReference>
<dbReference type="InterPro" id="IPR006179">
    <property type="entry name" value="5_nucleotidase/apyrase"/>
</dbReference>
<dbReference type="SUPFAM" id="SSF55816">
    <property type="entry name" value="5'-nucleotidase (syn. UDP-sugar hydrolase), C-terminal domain"/>
    <property type="match status" value="1"/>
</dbReference>
<gene>
    <name evidence="4" type="ORF">ACFQPE_01105</name>
</gene>
<proteinExistence type="predicted"/>
<dbReference type="InterPro" id="IPR029052">
    <property type="entry name" value="Metallo-depent_PP-like"/>
</dbReference>
<comment type="caution">
    <text evidence="4">The sequence shown here is derived from an EMBL/GenBank/DDBJ whole genome shotgun (WGS) entry which is preliminary data.</text>
</comment>
<dbReference type="InterPro" id="IPR004843">
    <property type="entry name" value="Calcineurin-like_PHP"/>
</dbReference>
<dbReference type="Pfam" id="PF00149">
    <property type="entry name" value="Metallophos"/>
    <property type="match status" value="1"/>
</dbReference>
<keyword evidence="5" id="KW-1185">Reference proteome</keyword>
<dbReference type="PANTHER" id="PTHR11575">
    <property type="entry name" value="5'-NUCLEOTIDASE-RELATED"/>
    <property type="match status" value="1"/>
</dbReference>
<dbReference type="RefSeq" id="WP_276304794.1">
    <property type="nucleotide sequence ID" value="NZ_CP119992.1"/>
</dbReference>
<protein>
    <submittedName>
        <fullName evidence="4">Bifunctional metallophosphatase/5'-nucleotidase</fullName>
    </submittedName>
</protein>
<sequence>MSPRLLHYSDLEGVYDAPDRLARLAGRLRERRGDDALVVGTGDNTAPGVLPLVKKGRQAVEFFEAVRPDAETFGNHDFDYGLDATLGIVRDSPQRWLSANVRDDGSVFGEEAGVVPSTTLAADGATVGLVGLTDPATKEMSPRANGLSFADPLAAAGRELDRLRDAGADHLVVLSHLGGADDDLARRFDVDAILGGHVHVPRIERVAGTVCTRPGPNGERLIEVDLDSGTATAHSVDGATPDADLRARFERHRSATGLSEVVARVETPIRRTRDLRRNGECRVGNFVADAYRWATDADCALHNSGGLRDGPPLEGEVTVADLVSVVPFDEPVAVAAVTGEDLRSLFGEAYRAPHGDPNWNAHVSGAAVVYDTAAREVVELTVDGLPVSDGATYRLATNAYLLQASHEFPTLRPAHRVETHGVQYEVLADYARAVGVAPECEGRVVLR</sequence>
<organism evidence="4 5">
    <name type="scientific">Halomarina halobia</name>
    <dbReference type="NCBI Taxonomy" id="3033386"/>
    <lineage>
        <taxon>Archaea</taxon>
        <taxon>Methanobacteriati</taxon>
        <taxon>Methanobacteriota</taxon>
        <taxon>Stenosarchaea group</taxon>
        <taxon>Halobacteria</taxon>
        <taxon>Halobacteriales</taxon>
        <taxon>Natronomonadaceae</taxon>
        <taxon>Halomarina</taxon>
    </lineage>
</organism>
<evidence type="ECO:0000256" key="1">
    <source>
        <dbReference type="ARBA" id="ARBA00022729"/>
    </source>
</evidence>
<dbReference type="Proteomes" id="UP001596547">
    <property type="component" value="Unassembled WGS sequence"/>
</dbReference>
<dbReference type="GeneID" id="79314358"/>
<dbReference type="SUPFAM" id="SSF56300">
    <property type="entry name" value="Metallo-dependent phosphatases"/>
    <property type="match status" value="1"/>
</dbReference>
<dbReference type="PANTHER" id="PTHR11575:SF24">
    <property type="entry name" value="5'-NUCLEOTIDASE"/>
    <property type="match status" value="1"/>
</dbReference>
<evidence type="ECO:0000259" key="2">
    <source>
        <dbReference type="Pfam" id="PF00149"/>
    </source>
</evidence>
<dbReference type="Pfam" id="PF02872">
    <property type="entry name" value="5_nucleotid_C"/>
    <property type="match status" value="1"/>
</dbReference>
<evidence type="ECO:0000313" key="4">
    <source>
        <dbReference type="EMBL" id="MFC7315394.1"/>
    </source>
</evidence>
<dbReference type="InterPro" id="IPR036907">
    <property type="entry name" value="5'-Nucleotdase_C_sf"/>
</dbReference>
<evidence type="ECO:0000313" key="5">
    <source>
        <dbReference type="Proteomes" id="UP001596547"/>
    </source>
</evidence>
<dbReference type="InterPro" id="IPR008334">
    <property type="entry name" value="5'-Nucleotdase_C"/>
</dbReference>
<evidence type="ECO:0000259" key="3">
    <source>
        <dbReference type="Pfam" id="PF02872"/>
    </source>
</evidence>
<dbReference type="AlphaFoldDB" id="A0ABD6A458"/>